<comment type="caution">
    <text evidence="15">The sequence shown here is derived from an EMBL/GenBank/DDBJ whole genome shotgun (WGS) entry which is preliminary data.</text>
</comment>
<protein>
    <recommendedName>
        <fullName evidence="2">histone acetyltransferase</fullName>
        <ecNumber evidence="2">2.3.1.48</ecNumber>
    </recommendedName>
</protein>
<dbReference type="PANTHER" id="PTHR13808:SF1">
    <property type="entry name" value="HISTONE ACETYLTRANSFERASE"/>
    <property type="match status" value="1"/>
</dbReference>
<feature type="domain" description="KIX" evidence="14">
    <location>
        <begin position="195"/>
        <end position="274"/>
    </location>
</feature>
<accession>A0A3S3SK42</accession>
<dbReference type="InterPro" id="IPR000197">
    <property type="entry name" value="Znf_TAZ"/>
</dbReference>
<evidence type="ECO:0000256" key="12">
    <source>
        <dbReference type="PROSITE-ProRule" id="PRU00203"/>
    </source>
</evidence>
<dbReference type="Proteomes" id="UP000285301">
    <property type="component" value="Unassembled WGS sequence"/>
</dbReference>
<comment type="subcellular location">
    <subcellularLocation>
        <location evidence="1">Nucleus</location>
    </subcellularLocation>
</comment>
<dbReference type="InterPro" id="IPR035898">
    <property type="entry name" value="TAZ_dom_sf"/>
</dbReference>
<dbReference type="SUPFAM" id="SSF57933">
    <property type="entry name" value="TAZ domain"/>
    <property type="match status" value="1"/>
</dbReference>
<dbReference type="SUPFAM" id="SSF47040">
    <property type="entry name" value="Kix domain of CBP (creb binding protein)"/>
    <property type="match status" value="1"/>
</dbReference>
<evidence type="ECO:0000259" key="13">
    <source>
        <dbReference type="PROSITE" id="PS50134"/>
    </source>
</evidence>
<keyword evidence="9" id="KW-0804">Transcription</keyword>
<dbReference type="EC" id="2.3.1.48" evidence="2"/>
<evidence type="ECO:0000313" key="16">
    <source>
        <dbReference type="Proteomes" id="UP000285301"/>
    </source>
</evidence>
<organism evidence="15 16">
    <name type="scientific">Dinothrombium tinctorium</name>
    <dbReference type="NCBI Taxonomy" id="1965070"/>
    <lineage>
        <taxon>Eukaryota</taxon>
        <taxon>Metazoa</taxon>
        <taxon>Ecdysozoa</taxon>
        <taxon>Arthropoda</taxon>
        <taxon>Chelicerata</taxon>
        <taxon>Arachnida</taxon>
        <taxon>Acari</taxon>
        <taxon>Acariformes</taxon>
        <taxon>Trombidiformes</taxon>
        <taxon>Prostigmata</taxon>
        <taxon>Anystina</taxon>
        <taxon>Parasitengona</taxon>
        <taxon>Trombidioidea</taxon>
        <taxon>Trombidiidae</taxon>
        <taxon>Dinothrombium</taxon>
    </lineage>
</organism>
<evidence type="ECO:0000256" key="5">
    <source>
        <dbReference type="ARBA" id="ARBA00022771"/>
    </source>
</evidence>
<dbReference type="InterPro" id="IPR036529">
    <property type="entry name" value="KIX_dom_sf"/>
</dbReference>
<evidence type="ECO:0000256" key="8">
    <source>
        <dbReference type="ARBA" id="ARBA00023015"/>
    </source>
</evidence>
<dbReference type="STRING" id="1965070.A0A3S3SK42"/>
<evidence type="ECO:0000256" key="3">
    <source>
        <dbReference type="ARBA" id="ARBA00022679"/>
    </source>
</evidence>
<keyword evidence="4 12" id="KW-0479">Metal-binding</keyword>
<dbReference type="Pfam" id="PF02135">
    <property type="entry name" value="zf-TAZ"/>
    <property type="match status" value="1"/>
</dbReference>
<evidence type="ECO:0000259" key="14">
    <source>
        <dbReference type="PROSITE" id="PS50952"/>
    </source>
</evidence>
<keyword evidence="10" id="KW-0539">Nucleus</keyword>
<dbReference type="SMART" id="SM00551">
    <property type="entry name" value="ZnF_TAZ"/>
    <property type="match status" value="1"/>
</dbReference>
<name>A0A3S3SK42_9ACAR</name>
<dbReference type="Gene3D" id="1.10.246.20">
    <property type="entry name" value="Coactivator CBP, KIX domain"/>
    <property type="match status" value="1"/>
</dbReference>
<feature type="zinc finger region" description="TAZ-type" evidence="12">
    <location>
        <begin position="13"/>
        <end position="102"/>
    </location>
</feature>
<dbReference type="GO" id="GO:0003713">
    <property type="term" value="F:transcription coactivator activity"/>
    <property type="evidence" value="ECO:0007669"/>
    <property type="project" value="TreeGrafter"/>
</dbReference>
<comment type="catalytic activity">
    <reaction evidence="11">
        <text>L-lysyl-[protein] + acetyl-CoA = N(6)-acetyl-L-lysyl-[protein] + CoA + H(+)</text>
        <dbReference type="Rhea" id="RHEA:45948"/>
        <dbReference type="Rhea" id="RHEA-COMP:9752"/>
        <dbReference type="Rhea" id="RHEA-COMP:10731"/>
        <dbReference type="ChEBI" id="CHEBI:15378"/>
        <dbReference type="ChEBI" id="CHEBI:29969"/>
        <dbReference type="ChEBI" id="CHEBI:57287"/>
        <dbReference type="ChEBI" id="CHEBI:57288"/>
        <dbReference type="ChEBI" id="CHEBI:61930"/>
        <dbReference type="EC" id="2.3.1.48"/>
    </reaction>
</comment>
<evidence type="ECO:0000256" key="11">
    <source>
        <dbReference type="ARBA" id="ARBA00048017"/>
    </source>
</evidence>
<dbReference type="PROSITE" id="PS50134">
    <property type="entry name" value="ZF_TAZ"/>
    <property type="match status" value="1"/>
</dbReference>
<dbReference type="EMBL" id="NCKU01000511">
    <property type="protein sequence ID" value="RWS15236.1"/>
    <property type="molecule type" value="Genomic_DNA"/>
</dbReference>
<dbReference type="GO" id="GO:0004402">
    <property type="term" value="F:histone acetyltransferase activity"/>
    <property type="evidence" value="ECO:0007669"/>
    <property type="project" value="InterPro"/>
</dbReference>
<dbReference type="AlphaFoldDB" id="A0A3S3SK42"/>
<dbReference type="GO" id="GO:0005634">
    <property type="term" value="C:nucleus"/>
    <property type="evidence" value="ECO:0007669"/>
    <property type="project" value="UniProtKB-SubCell"/>
</dbReference>
<keyword evidence="6 12" id="KW-0862">Zinc</keyword>
<feature type="domain" description="TAZ-type" evidence="13">
    <location>
        <begin position="13"/>
        <end position="102"/>
    </location>
</feature>
<dbReference type="InterPro" id="IPR013178">
    <property type="entry name" value="Histone_AcTrfase_Rtt109/CBP"/>
</dbReference>
<dbReference type="GO" id="GO:0005667">
    <property type="term" value="C:transcription regulator complex"/>
    <property type="evidence" value="ECO:0007669"/>
    <property type="project" value="TreeGrafter"/>
</dbReference>
<sequence>MKRQIQKPIFLKNEEKRKLIQQQLVLLIHASNCQHREQQNRFYVQQSECKIPHCGTLKSVLNHMTRCTSGKQCLVPHCANSRQIILHWKNCNFYCCPVCSPIKLAARRHARQHTIIQQYKQLLNESKPHLALTLTQPTTVTQSLEYEMEKAYLNLTLTASDYLNDTEQVESKSQLQMRNVEQFPVSAQLNQQNSRSTREWREFITTDLRNKWIKKIVQAIFPAPDFNAVEDKRMVHLMSYASKVEGDMFKVASSREEYYLLLAEKIFEIDNELEAKRRERSERKQAILSCYSN</sequence>
<dbReference type="Pfam" id="PF02172">
    <property type="entry name" value="KIX"/>
    <property type="match status" value="1"/>
</dbReference>
<dbReference type="PROSITE" id="PS50952">
    <property type="entry name" value="KIX"/>
    <property type="match status" value="1"/>
</dbReference>
<keyword evidence="8" id="KW-0805">Transcription regulation</keyword>
<evidence type="ECO:0000256" key="7">
    <source>
        <dbReference type="ARBA" id="ARBA00022853"/>
    </source>
</evidence>
<dbReference type="GO" id="GO:0000123">
    <property type="term" value="C:histone acetyltransferase complex"/>
    <property type="evidence" value="ECO:0007669"/>
    <property type="project" value="TreeGrafter"/>
</dbReference>
<keyword evidence="16" id="KW-1185">Reference proteome</keyword>
<dbReference type="PANTHER" id="PTHR13808">
    <property type="entry name" value="CBP/P300-RELATED"/>
    <property type="match status" value="1"/>
</dbReference>
<reference evidence="15 16" key="1">
    <citation type="journal article" date="2018" name="Gigascience">
        <title>Genomes of trombidid mites reveal novel predicted allergens and laterally-transferred genes associated with secondary metabolism.</title>
        <authorList>
            <person name="Dong X."/>
            <person name="Chaisiri K."/>
            <person name="Xia D."/>
            <person name="Armstrong S.D."/>
            <person name="Fang Y."/>
            <person name="Donnelly M.J."/>
            <person name="Kadowaki T."/>
            <person name="McGarry J.W."/>
            <person name="Darby A.C."/>
            <person name="Makepeace B.L."/>
        </authorList>
    </citation>
    <scope>NUCLEOTIDE SEQUENCE [LARGE SCALE GENOMIC DNA]</scope>
    <source>
        <strain evidence="15">UoL-WK</strain>
    </source>
</reference>
<dbReference type="InterPro" id="IPR003101">
    <property type="entry name" value="KIX_dom"/>
</dbReference>
<evidence type="ECO:0000256" key="1">
    <source>
        <dbReference type="ARBA" id="ARBA00004123"/>
    </source>
</evidence>
<evidence type="ECO:0000256" key="6">
    <source>
        <dbReference type="ARBA" id="ARBA00022833"/>
    </source>
</evidence>
<keyword evidence="7" id="KW-0156">Chromatin regulator</keyword>
<dbReference type="Gene3D" id="1.20.1020.10">
    <property type="entry name" value="TAZ domain"/>
    <property type="match status" value="1"/>
</dbReference>
<keyword evidence="5 12" id="KW-0863">Zinc-finger</keyword>
<gene>
    <name evidence="15" type="ORF">B4U79_04907</name>
</gene>
<evidence type="ECO:0000256" key="2">
    <source>
        <dbReference type="ARBA" id="ARBA00013184"/>
    </source>
</evidence>
<proteinExistence type="predicted"/>
<evidence type="ECO:0000313" key="15">
    <source>
        <dbReference type="EMBL" id="RWS15236.1"/>
    </source>
</evidence>
<evidence type="ECO:0000256" key="10">
    <source>
        <dbReference type="ARBA" id="ARBA00023242"/>
    </source>
</evidence>
<evidence type="ECO:0000256" key="9">
    <source>
        <dbReference type="ARBA" id="ARBA00023163"/>
    </source>
</evidence>
<dbReference type="GO" id="GO:0008270">
    <property type="term" value="F:zinc ion binding"/>
    <property type="evidence" value="ECO:0007669"/>
    <property type="project" value="UniProtKB-KW"/>
</dbReference>
<dbReference type="OrthoDB" id="6435608at2759"/>
<keyword evidence="3 15" id="KW-0808">Transferase</keyword>
<dbReference type="GO" id="GO:0045944">
    <property type="term" value="P:positive regulation of transcription by RNA polymerase II"/>
    <property type="evidence" value="ECO:0007669"/>
    <property type="project" value="TreeGrafter"/>
</dbReference>
<evidence type="ECO:0000256" key="4">
    <source>
        <dbReference type="ARBA" id="ARBA00022723"/>
    </source>
</evidence>
<dbReference type="GO" id="GO:0031490">
    <property type="term" value="F:chromatin DNA binding"/>
    <property type="evidence" value="ECO:0007669"/>
    <property type="project" value="TreeGrafter"/>
</dbReference>